<accession>A0A3E0HC02</accession>
<keyword evidence="3" id="KW-0472">Membrane</keyword>
<dbReference type="Proteomes" id="UP000256269">
    <property type="component" value="Unassembled WGS sequence"/>
</dbReference>
<keyword evidence="2" id="KW-0804">Transcription</keyword>
<dbReference type="InterPro" id="IPR041916">
    <property type="entry name" value="Anti_sigma_zinc_sf"/>
</dbReference>
<keyword evidence="1" id="KW-0805">Transcription regulation</keyword>
<feature type="domain" description="Putative zinc-finger" evidence="4">
    <location>
        <begin position="9"/>
        <end position="32"/>
    </location>
</feature>
<keyword evidence="6" id="KW-1185">Reference proteome</keyword>
<dbReference type="InterPro" id="IPR027383">
    <property type="entry name" value="Znf_put"/>
</dbReference>
<feature type="transmembrane region" description="Helical" evidence="3">
    <location>
        <begin position="81"/>
        <end position="102"/>
    </location>
</feature>
<evidence type="ECO:0000313" key="6">
    <source>
        <dbReference type="Proteomes" id="UP000256269"/>
    </source>
</evidence>
<organism evidence="5 6">
    <name type="scientific">Kutzneria buriramensis</name>
    <dbReference type="NCBI Taxonomy" id="1045776"/>
    <lineage>
        <taxon>Bacteria</taxon>
        <taxon>Bacillati</taxon>
        <taxon>Actinomycetota</taxon>
        <taxon>Actinomycetes</taxon>
        <taxon>Pseudonocardiales</taxon>
        <taxon>Pseudonocardiaceae</taxon>
        <taxon>Kutzneria</taxon>
    </lineage>
</organism>
<gene>
    <name evidence="5" type="ORF">BCF44_11182</name>
</gene>
<dbReference type="Pfam" id="PF13490">
    <property type="entry name" value="zf-HC2"/>
    <property type="match status" value="1"/>
</dbReference>
<dbReference type="Gene3D" id="1.10.10.1320">
    <property type="entry name" value="Anti-sigma factor, zinc-finger domain"/>
    <property type="match status" value="1"/>
</dbReference>
<sequence length="205" mass="21421">MKNPDVERYLAGALDEERSRLLERHLLTCEQCSDEVAEFHEFQRIVDTVLNGPPPDGDQVLQRALRQIRAESAASRRRRGAFLASAAAVVTAVAVTTGVMVGRSGDSLGPVRASGVDAGTGASLAVSFAPTTGWSHISAAVSGLPVGVECELVLVGKDGRRTIAAGWRVSSPQSTVDASALVDPADITSILLESPAGTKFVSVTL</sequence>
<reference evidence="5 6" key="1">
    <citation type="submission" date="2018-08" db="EMBL/GenBank/DDBJ databases">
        <title>Genomic Encyclopedia of Archaeal and Bacterial Type Strains, Phase II (KMG-II): from individual species to whole genera.</title>
        <authorList>
            <person name="Goeker M."/>
        </authorList>
    </citation>
    <scope>NUCLEOTIDE SEQUENCE [LARGE SCALE GENOMIC DNA]</scope>
    <source>
        <strain evidence="5 6">DSM 45791</strain>
    </source>
</reference>
<protein>
    <submittedName>
        <fullName evidence="5">Putative zinc finger protein</fullName>
    </submittedName>
</protein>
<evidence type="ECO:0000259" key="4">
    <source>
        <dbReference type="Pfam" id="PF13490"/>
    </source>
</evidence>
<evidence type="ECO:0000256" key="2">
    <source>
        <dbReference type="ARBA" id="ARBA00023163"/>
    </source>
</evidence>
<evidence type="ECO:0000313" key="5">
    <source>
        <dbReference type="EMBL" id="REH41780.1"/>
    </source>
</evidence>
<evidence type="ECO:0000256" key="1">
    <source>
        <dbReference type="ARBA" id="ARBA00023015"/>
    </source>
</evidence>
<dbReference type="AlphaFoldDB" id="A0A3E0HC02"/>
<proteinExistence type="predicted"/>
<keyword evidence="3" id="KW-1133">Transmembrane helix</keyword>
<dbReference type="OrthoDB" id="5185837at2"/>
<dbReference type="EMBL" id="QUNO01000011">
    <property type="protein sequence ID" value="REH41780.1"/>
    <property type="molecule type" value="Genomic_DNA"/>
</dbReference>
<dbReference type="RefSeq" id="WP_147328694.1">
    <property type="nucleotide sequence ID" value="NZ_CP144375.1"/>
</dbReference>
<keyword evidence="3" id="KW-0812">Transmembrane</keyword>
<name>A0A3E0HC02_9PSEU</name>
<evidence type="ECO:0000256" key="3">
    <source>
        <dbReference type="SAM" id="Phobius"/>
    </source>
</evidence>
<comment type="caution">
    <text evidence="5">The sequence shown here is derived from an EMBL/GenBank/DDBJ whole genome shotgun (WGS) entry which is preliminary data.</text>
</comment>